<dbReference type="Proteomes" id="UP001362999">
    <property type="component" value="Unassembled WGS sequence"/>
</dbReference>
<accession>A0AAW0C527</accession>
<sequence length="185" mass="20769">MSVENFWRNLKHGTLHHLLHPQLDQLAYLIATEIVPAFEAKMQIFDPNYRSGGRAKALTPFQRQFKKGWKTLESRALGIANIKQMFRAGHAVNSPDPAFFCEVVRRRTIPFYHHPLLKAKDGSVIASIEGSGSLAPPRGVKRKRAATPGVEASSSRGTGRMDDPFQLSSSPIRQDEYLDEEDENV</sequence>
<evidence type="ECO:0000313" key="3">
    <source>
        <dbReference type="Proteomes" id="UP001362999"/>
    </source>
</evidence>
<name>A0AAW0C527_9AGAR</name>
<feature type="region of interest" description="Disordered" evidence="1">
    <location>
        <begin position="135"/>
        <end position="185"/>
    </location>
</feature>
<dbReference type="EMBL" id="JAWWNJ010000022">
    <property type="protein sequence ID" value="KAK7033876.1"/>
    <property type="molecule type" value="Genomic_DNA"/>
</dbReference>
<evidence type="ECO:0000313" key="2">
    <source>
        <dbReference type="EMBL" id="KAK7033876.1"/>
    </source>
</evidence>
<dbReference type="AlphaFoldDB" id="A0AAW0C527"/>
<proteinExistence type="predicted"/>
<protein>
    <submittedName>
        <fullName evidence="2">Uncharacterized protein</fullName>
    </submittedName>
</protein>
<comment type="caution">
    <text evidence="2">The sequence shown here is derived from an EMBL/GenBank/DDBJ whole genome shotgun (WGS) entry which is preliminary data.</text>
</comment>
<organism evidence="2 3">
    <name type="scientific">Favolaschia claudopus</name>
    <dbReference type="NCBI Taxonomy" id="2862362"/>
    <lineage>
        <taxon>Eukaryota</taxon>
        <taxon>Fungi</taxon>
        <taxon>Dikarya</taxon>
        <taxon>Basidiomycota</taxon>
        <taxon>Agaricomycotina</taxon>
        <taxon>Agaricomycetes</taxon>
        <taxon>Agaricomycetidae</taxon>
        <taxon>Agaricales</taxon>
        <taxon>Marasmiineae</taxon>
        <taxon>Mycenaceae</taxon>
        <taxon>Favolaschia</taxon>
    </lineage>
</organism>
<evidence type="ECO:0000256" key="1">
    <source>
        <dbReference type="SAM" id="MobiDB-lite"/>
    </source>
</evidence>
<reference evidence="2 3" key="1">
    <citation type="journal article" date="2024" name="J Genomics">
        <title>Draft genome sequencing and assembly of Favolaschia claudopus CIRM-BRFM 2984 isolated from oak limbs.</title>
        <authorList>
            <person name="Navarro D."/>
            <person name="Drula E."/>
            <person name="Chaduli D."/>
            <person name="Cazenave R."/>
            <person name="Ahrendt S."/>
            <person name="Wang J."/>
            <person name="Lipzen A."/>
            <person name="Daum C."/>
            <person name="Barry K."/>
            <person name="Grigoriev I.V."/>
            <person name="Favel A."/>
            <person name="Rosso M.N."/>
            <person name="Martin F."/>
        </authorList>
    </citation>
    <scope>NUCLEOTIDE SEQUENCE [LARGE SCALE GENOMIC DNA]</scope>
    <source>
        <strain evidence="2 3">CIRM-BRFM 2984</strain>
    </source>
</reference>
<gene>
    <name evidence="2" type="ORF">R3P38DRAFT_3186190</name>
</gene>
<keyword evidence="3" id="KW-1185">Reference proteome</keyword>